<evidence type="ECO:0000313" key="4">
    <source>
        <dbReference type="Proteomes" id="UP000683925"/>
    </source>
</evidence>
<organism evidence="2 4">
    <name type="scientific">Paramecium octaurelia</name>
    <dbReference type="NCBI Taxonomy" id="43137"/>
    <lineage>
        <taxon>Eukaryota</taxon>
        <taxon>Sar</taxon>
        <taxon>Alveolata</taxon>
        <taxon>Ciliophora</taxon>
        <taxon>Intramacronucleata</taxon>
        <taxon>Oligohymenophorea</taxon>
        <taxon>Peniculida</taxon>
        <taxon>Parameciidae</taxon>
        <taxon>Paramecium</taxon>
    </lineage>
</organism>
<feature type="compositionally biased region" description="Polar residues" evidence="1">
    <location>
        <begin position="72"/>
        <end position="88"/>
    </location>
</feature>
<dbReference type="EMBL" id="CAJJDP010000033">
    <property type="protein sequence ID" value="CAD8157410.1"/>
    <property type="molecule type" value="Genomic_DNA"/>
</dbReference>
<comment type="caution">
    <text evidence="2">The sequence shown here is derived from an EMBL/GenBank/DDBJ whole genome shotgun (WGS) entry which is preliminary data.</text>
</comment>
<proteinExistence type="predicted"/>
<dbReference type="EMBL" id="CAJJDP010000033">
    <property type="protein sequence ID" value="CAD8157408.1"/>
    <property type="molecule type" value="Genomic_DNA"/>
</dbReference>
<dbReference type="OMA" id="RTQHHEN"/>
<dbReference type="AlphaFoldDB" id="A0A8S1TYP9"/>
<dbReference type="OrthoDB" id="299060at2759"/>
<evidence type="ECO:0000256" key="1">
    <source>
        <dbReference type="SAM" id="MobiDB-lite"/>
    </source>
</evidence>
<name>A0A8S1TYP9_PAROT</name>
<accession>A0A8S1TYP9</accession>
<reference evidence="2" key="1">
    <citation type="submission" date="2021-01" db="EMBL/GenBank/DDBJ databases">
        <authorList>
            <consortium name="Genoscope - CEA"/>
            <person name="William W."/>
        </authorList>
    </citation>
    <scope>NUCLEOTIDE SEQUENCE</scope>
</reference>
<protein>
    <submittedName>
        <fullName evidence="2">Uncharacterized protein</fullName>
    </submittedName>
</protein>
<feature type="region of interest" description="Disordered" evidence="1">
    <location>
        <begin position="49"/>
        <end position="88"/>
    </location>
</feature>
<gene>
    <name evidence="2" type="ORF">POCTA_138.1.T0330299</name>
    <name evidence="3" type="ORF">POCTA_138.1.T0330300</name>
</gene>
<sequence>MKNNILTTSDNNVISRRKHSHPLTTTRPNSSQAHIVTTIYKTPEKTRIFRQKTPSTKTKIKTQNHENKENDYSTINNNSSSMKSNRQVQEKQPSNLMKQINLKLNQKSVSVPDILEDMKEVNETNSLGLTYFQRAFAQNRVIKIQDLFSQNQITIRELENNWEAQVTQESELLKSIQHHENFQYSKYDSKENLLNSLIQIENSTGTQPQIYVIDLALL</sequence>
<feature type="compositionally biased region" description="Polar residues" evidence="1">
    <location>
        <begin position="22"/>
        <end position="31"/>
    </location>
</feature>
<feature type="compositionally biased region" description="Polar residues" evidence="1">
    <location>
        <begin position="1"/>
        <end position="14"/>
    </location>
</feature>
<keyword evidence="4" id="KW-1185">Reference proteome</keyword>
<dbReference type="Proteomes" id="UP000683925">
    <property type="component" value="Unassembled WGS sequence"/>
</dbReference>
<evidence type="ECO:0000313" key="2">
    <source>
        <dbReference type="EMBL" id="CAD8157408.1"/>
    </source>
</evidence>
<evidence type="ECO:0000313" key="3">
    <source>
        <dbReference type="EMBL" id="CAD8157410.1"/>
    </source>
</evidence>
<feature type="region of interest" description="Disordered" evidence="1">
    <location>
        <begin position="1"/>
        <end position="31"/>
    </location>
</feature>